<gene>
    <name evidence="2" type="ORF">NHX12_011123</name>
</gene>
<sequence length="80" mass="8581">MADVTGCSSGPKALDDGKEADTEELKRRRPPRPWEHGAPVSGRGGVTAAGLPETLGFYRLEDAVRRGETRRGGDQGTGMW</sequence>
<name>A0A9Q0DFQ7_9TELE</name>
<evidence type="ECO:0000313" key="3">
    <source>
        <dbReference type="Proteomes" id="UP001148018"/>
    </source>
</evidence>
<dbReference type="EMBL" id="JANIIK010000116">
    <property type="protein sequence ID" value="KAJ3587526.1"/>
    <property type="molecule type" value="Genomic_DNA"/>
</dbReference>
<dbReference type="Proteomes" id="UP001148018">
    <property type="component" value="Unassembled WGS sequence"/>
</dbReference>
<feature type="region of interest" description="Disordered" evidence="1">
    <location>
        <begin position="1"/>
        <end position="50"/>
    </location>
</feature>
<dbReference type="AlphaFoldDB" id="A0A9Q0DFQ7"/>
<organism evidence="2 3">
    <name type="scientific">Muraenolepis orangiensis</name>
    <name type="common">Patagonian moray cod</name>
    <dbReference type="NCBI Taxonomy" id="630683"/>
    <lineage>
        <taxon>Eukaryota</taxon>
        <taxon>Metazoa</taxon>
        <taxon>Chordata</taxon>
        <taxon>Craniata</taxon>
        <taxon>Vertebrata</taxon>
        <taxon>Euteleostomi</taxon>
        <taxon>Actinopterygii</taxon>
        <taxon>Neopterygii</taxon>
        <taxon>Teleostei</taxon>
        <taxon>Neoteleostei</taxon>
        <taxon>Acanthomorphata</taxon>
        <taxon>Zeiogadaria</taxon>
        <taxon>Gadariae</taxon>
        <taxon>Gadiformes</taxon>
        <taxon>Muraenolepidoidei</taxon>
        <taxon>Muraenolepididae</taxon>
        <taxon>Muraenolepis</taxon>
    </lineage>
</organism>
<keyword evidence="3" id="KW-1185">Reference proteome</keyword>
<accession>A0A9Q0DFQ7</accession>
<evidence type="ECO:0000256" key="1">
    <source>
        <dbReference type="SAM" id="MobiDB-lite"/>
    </source>
</evidence>
<evidence type="ECO:0000313" key="2">
    <source>
        <dbReference type="EMBL" id="KAJ3587526.1"/>
    </source>
</evidence>
<feature type="compositionally biased region" description="Basic and acidic residues" evidence="1">
    <location>
        <begin position="13"/>
        <end position="26"/>
    </location>
</feature>
<reference evidence="2" key="1">
    <citation type="submission" date="2022-07" db="EMBL/GenBank/DDBJ databases">
        <title>Chromosome-level genome of Muraenolepis orangiensis.</title>
        <authorList>
            <person name="Kim J."/>
        </authorList>
    </citation>
    <scope>NUCLEOTIDE SEQUENCE</scope>
    <source>
        <strain evidence="2">KU_S4_2022</strain>
        <tissue evidence="2">Muscle</tissue>
    </source>
</reference>
<protein>
    <submittedName>
        <fullName evidence="2">Uncharacterized protein</fullName>
    </submittedName>
</protein>
<comment type="caution">
    <text evidence="2">The sequence shown here is derived from an EMBL/GenBank/DDBJ whole genome shotgun (WGS) entry which is preliminary data.</text>
</comment>
<proteinExistence type="predicted"/>